<evidence type="ECO:0000259" key="1">
    <source>
        <dbReference type="SMART" id="SM00986"/>
    </source>
</evidence>
<dbReference type="NCBIfam" id="TIGR04274">
    <property type="entry name" value="hypoxanDNAglyco"/>
    <property type="match status" value="1"/>
</dbReference>
<evidence type="ECO:0000313" key="3">
    <source>
        <dbReference type="Proteomes" id="UP000242498"/>
    </source>
</evidence>
<dbReference type="InterPro" id="IPR036895">
    <property type="entry name" value="Uracil-DNA_glycosylase-like_sf"/>
</dbReference>
<dbReference type="CDD" id="cd10032">
    <property type="entry name" value="UDG-F6_HDG"/>
    <property type="match status" value="1"/>
</dbReference>
<dbReference type="AlphaFoldDB" id="A0A285BZV7"/>
<dbReference type="InterPro" id="IPR026353">
    <property type="entry name" value="Hypoxan-DNA_Glyclase"/>
</dbReference>
<evidence type="ECO:0000313" key="2">
    <source>
        <dbReference type="EMBL" id="SNX60847.1"/>
    </source>
</evidence>
<dbReference type="SMART" id="SM00987">
    <property type="entry name" value="UreE_C"/>
    <property type="match status" value="1"/>
</dbReference>
<dbReference type="EMBL" id="LT907782">
    <property type="protein sequence ID" value="SNX60847.1"/>
    <property type="molecule type" value="Genomic_DNA"/>
</dbReference>
<protein>
    <submittedName>
        <fullName evidence="2">G/U mismatch-specific uracil-DNA glycosylase</fullName>
    </submittedName>
</protein>
<gene>
    <name evidence="2" type="ORF">SAMN06296273_2313</name>
</gene>
<name>A0A285BZV7_9PROT</name>
<dbReference type="Pfam" id="PF03167">
    <property type="entry name" value="UDG"/>
    <property type="match status" value="1"/>
</dbReference>
<dbReference type="InterPro" id="IPR005122">
    <property type="entry name" value="Uracil-DNA_glycosylase-like"/>
</dbReference>
<sequence length="194" mass="21574">MPRGIITSISWFDRPRFIVPTIHSFAPIAGRHAKILILGSMPGEASLAANQYYAHPRNAFWPIIAPLLQIQVNSHYEEKIIALESSPIALWDVLKSCNRAGSLDSMIETGTQIVNNFPAFFALHPHLTHVFFNGGKAETCFRRNVTPSIKLGSIALLRLPSTSPANARLSSDEKCKTWHQMIKLALEAHCPPIR</sequence>
<reference evidence="2 3" key="1">
    <citation type="submission" date="2017-08" db="EMBL/GenBank/DDBJ databases">
        <authorList>
            <person name="de Groot N.N."/>
        </authorList>
    </citation>
    <scope>NUCLEOTIDE SEQUENCE [LARGE SCALE GENOMIC DNA]</scope>
    <source>
        <strain evidence="2 3">Nm15</strain>
    </source>
</reference>
<accession>A0A285BZV7</accession>
<dbReference type="SUPFAM" id="SSF52141">
    <property type="entry name" value="Uracil-DNA glycosylase-like"/>
    <property type="match status" value="1"/>
</dbReference>
<organism evidence="2 3">
    <name type="scientific">Nitrosomonas ureae</name>
    <dbReference type="NCBI Taxonomy" id="44577"/>
    <lineage>
        <taxon>Bacteria</taxon>
        <taxon>Pseudomonadati</taxon>
        <taxon>Pseudomonadota</taxon>
        <taxon>Betaproteobacteria</taxon>
        <taxon>Nitrosomonadales</taxon>
        <taxon>Nitrosomonadaceae</taxon>
        <taxon>Nitrosomonas</taxon>
    </lineage>
</organism>
<dbReference type="Proteomes" id="UP000242498">
    <property type="component" value="Chromosome I"/>
</dbReference>
<proteinExistence type="predicted"/>
<dbReference type="SMART" id="SM00986">
    <property type="entry name" value="UDG"/>
    <property type="match status" value="1"/>
</dbReference>
<feature type="domain" description="Uracil-DNA glycosylase-like" evidence="1">
    <location>
        <begin position="26"/>
        <end position="182"/>
    </location>
</feature>
<dbReference type="Gene3D" id="3.40.470.10">
    <property type="entry name" value="Uracil-DNA glycosylase-like domain"/>
    <property type="match status" value="1"/>
</dbReference>